<gene>
    <name evidence="1" type="ORF">PENANT_c024G07344</name>
</gene>
<evidence type="ECO:0000313" key="1">
    <source>
        <dbReference type="EMBL" id="OQD81983.1"/>
    </source>
</evidence>
<name>A0A1V6PYG4_9EURO</name>
<dbReference type="Pfam" id="PF00023">
    <property type="entry name" value="Ank"/>
    <property type="match status" value="1"/>
</dbReference>
<dbReference type="InterPro" id="IPR036770">
    <property type="entry name" value="Ankyrin_rpt-contain_sf"/>
</dbReference>
<dbReference type="EMBL" id="MDYN01000024">
    <property type="protein sequence ID" value="OQD81983.1"/>
    <property type="molecule type" value="Genomic_DNA"/>
</dbReference>
<dbReference type="SUPFAM" id="SSF48403">
    <property type="entry name" value="Ankyrin repeat"/>
    <property type="match status" value="1"/>
</dbReference>
<proteinExistence type="predicted"/>
<sequence>MAVPMTAKEETCSVRDPVMRSLDAIVHPIPLLSDDDLKILTQIRDRDIQDGAIRAGQPLPPKSTDEDNDIGTKGGSCALLRGAQHEQEATTRKSLQAGAHIQRIYEPDDKTMYKSNPTPLSLAAENGHEIVVKLLLATERVDPYYENNPHETAWSVAQRKGHTVVLTASGTRFAYVILHVIKGWRQLDFARLARLDREANPELENG</sequence>
<reference evidence="2" key="1">
    <citation type="journal article" date="2017" name="Nat. Microbiol.">
        <title>Global analysis of biosynthetic gene clusters reveals vast potential of secondary metabolite production in Penicillium species.</title>
        <authorList>
            <person name="Nielsen J.C."/>
            <person name="Grijseels S."/>
            <person name="Prigent S."/>
            <person name="Ji B."/>
            <person name="Dainat J."/>
            <person name="Nielsen K.F."/>
            <person name="Frisvad J.C."/>
            <person name="Workman M."/>
            <person name="Nielsen J."/>
        </authorList>
    </citation>
    <scope>NUCLEOTIDE SEQUENCE [LARGE SCALE GENOMIC DNA]</scope>
    <source>
        <strain evidence="2">IBT 31811</strain>
    </source>
</reference>
<accession>A0A1V6PYG4</accession>
<dbReference type="AlphaFoldDB" id="A0A1V6PYG4"/>
<dbReference type="Proteomes" id="UP000191672">
    <property type="component" value="Unassembled WGS sequence"/>
</dbReference>
<organism evidence="1 2">
    <name type="scientific">Penicillium antarcticum</name>
    <dbReference type="NCBI Taxonomy" id="416450"/>
    <lineage>
        <taxon>Eukaryota</taxon>
        <taxon>Fungi</taxon>
        <taxon>Dikarya</taxon>
        <taxon>Ascomycota</taxon>
        <taxon>Pezizomycotina</taxon>
        <taxon>Eurotiomycetes</taxon>
        <taxon>Eurotiomycetidae</taxon>
        <taxon>Eurotiales</taxon>
        <taxon>Aspergillaceae</taxon>
        <taxon>Penicillium</taxon>
    </lineage>
</organism>
<evidence type="ECO:0000313" key="2">
    <source>
        <dbReference type="Proteomes" id="UP000191672"/>
    </source>
</evidence>
<dbReference type="STRING" id="416450.A0A1V6PYG4"/>
<dbReference type="InterPro" id="IPR002110">
    <property type="entry name" value="Ankyrin_rpt"/>
</dbReference>
<keyword evidence="2" id="KW-1185">Reference proteome</keyword>
<dbReference type="Gene3D" id="1.25.40.20">
    <property type="entry name" value="Ankyrin repeat-containing domain"/>
    <property type="match status" value="1"/>
</dbReference>
<protein>
    <submittedName>
        <fullName evidence="1">Uncharacterized protein</fullName>
    </submittedName>
</protein>
<comment type="caution">
    <text evidence="1">The sequence shown here is derived from an EMBL/GenBank/DDBJ whole genome shotgun (WGS) entry which is preliminary data.</text>
</comment>